<name>A0A920D0Y5_9BACL</name>
<reference evidence="1" key="1">
    <citation type="submission" date="2021-03" db="EMBL/GenBank/DDBJ databases">
        <title>Antimicrobial resistance genes in bacteria isolated from Japanese honey, and their potential for conferring macrolide and lincosamide resistance in the American foulbrood pathogen Paenibacillus larvae.</title>
        <authorList>
            <person name="Okamoto M."/>
            <person name="Kumagai M."/>
            <person name="Kanamori H."/>
            <person name="Takamatsu D."/>
        </authorList>
    </citation>
    <scope>NUCLEOTIDE SEQUENCE</scope>
    <source>
        <strain evidence="1">J40TS1</strain>
    </source>
</reference>
<evidence type="ECO:0000313" key="1">
    <source>
        <dbReference type="EMBL" id="GIP19028.1"/>
    </source>
</evidence>
<organism evidence="1 2">
    <name type="scientific">Paenibacillus montaniterrae</name>
    <dbReference type="NCBI Taxonomy" id="429341"/>
    <lineage>
        <taxon>Bacteria</taxon>
        <taxon>Bacillati</taxon>
        <taxon>Bacillota</taxon>
        <taxon>Bacilli</taxon>
        <taxon>Bacillales</taxon>
        <taxon>Paenibacillaceae</taxon>
        <taxon>Paenibacillus</taxon>
    </lineage>
</organism>
<accession>A0A920D0Y5</accession>
<dbReference type="Proteomes" id="UP000683139">
    <property type="component" value="Unassembled WGS sequence"/>
</dbReference>
<sequence>MKRIKLSPSENVHGGTALFHVYRYFMLPLSLLMALGYNDESCVQLGIDHLAELICGNLK</sequence>
<dbReference type="EMBL" id="BOSE01000012">
    <property type="protein sequence ID" value="GIP19028.1"/>
    <property type="molecule type" value="Genomic_DNA"/>
</dbReference>
<dbReference type="AlphaFoldDB" id="A0A920D0Y5"/>
<keyword evidence="2" id="KW-1185">Reference proteome</keyword>
<proteinExistence type="predicted"/>
<dbReference type="RefSeq" id="WP_213519688.1">
    <property type="nucleotide sequence ID" value="NZ_BOSE01000012.1"/>
</dbReference>
<comment type="caution">
    <text evidence="1">The sequence shown here is derived from an EMBL/GenBank/DDBJ whole genome shotgun (WGS) entry which is preliminary data.</text>
</comment>
<evidence type="ECO:0000313" key="2">
    <source>
        <dbReference type="Proteomes" id="UP000683139"/>
    </source>
</evidence>
<gene>
    <name evidence="1" type="ORF">J40TS1_46700</name>
</gene>
<protein>
    <submittedName>
        <fullName evidence="1">Uncharacterized protein</fullName>
    </submittedName>
</protein>